<dbReference type="FunFam" id="1.20.1070.10:FF:000010">
    <property type="entry name" value="Olfactory receptor"/>
    <property type="match status" value="2"/>
</dbReference>
<dbReference type="PROSITE" id="PS50262">
    <property type="entry name" value="G_PROTEIN_RECEP_F1_2"/>
    <property type="match status" value="3"/>
</dbReference>
<dbReference type="PRINTS" id="PR00237">
    <property type="entry name" value="GPCRRHODOPSN"/>
</dbReference>
<feature type="transmembrane region" description="Helical" evidence="15">
    <location>
        <begin position="241"/>
        <end position="263"/>
    </location>
</feature>
<evidence type="ECO:0000256" key="12">
    <source>
        <dbReference type="ARBA" id="ARBA00023180"/>
    </source>
</evidence>
<evidence type="ECO:0000256" key="8">
    <source>
        <dbReference type="ARBA" id="ARBA00023040"/>
    </source>
</evidence>
<feature type="transmembrane region" description="Helical" evidence="15">
    <location>
        <begin position="907"/>
        <end position="927"/>
    </location>
</feature>
<evidence type="ECO:0000256" key="10">
    <source>
        <dbReference type="ARBA" id="ARBA00023157"/>
    </source>
</evidence>
<comment type="subcellular location">
    <subcellularLocation>
        <location evidence="2">Cell membrane</location>
        <topology evidence="2">Multi-pass membrane protein</topology>
    </subcellularLocation>
</comment>
<evidence type="ECO:0000313" key="18">
    <source>
        <dbReference type="Proteomes" id="UP000030759"/>
    </source>
</evidence>
<evidence type="ECO:0000259" key="16">
    <source>
        <dbReference type="PROSITE" id="PS50262"/>
    </source>
</evidence>
<dbReference type="Pfam" id="PF13853">
    <property type="entry name" value="7tm_4"/>
    <property type="match status" value="3"/>
</dbReference>
<feature type="domain" description="G-protein coupled receptors family 1 profile" evidence="16">
    <location>
        <begin position="676"/>
        <end position="925"/>
    </location>
</feature>
<evidence type="ECO:0000256" key="5">
    <source>
        <dbReference type="ARBA" id="ARBA00022692"/>
    </source>
</evidence>
<dbReference type="PANTHER" id="PTHR48001">
    <property type="entry name" value="OLFACTORY RECEPTOR"/>
    <property type="match status" value="1"/>
</dbReference>
<feature type="transmembrane region" description="Helical" evidence="15">
    <location>
        <begin position="63"/>
        <end position="85"/>
    </location>
</feature>
<sequence>MDLGASGNDSCVTTFVILGLTETPAVRPILFAIFLLAYVATIGGNFSILAAILIEPKLHTPMYFFLGNLSVLDVGCITVTVPVMLKHFLSNDRHILYGACLSQLFFFHLLAGTDCFLLTVMAYDRYLAICHPLTYSTHMSWRIQKASVCLSCLFSFSNALTQTVALSTLKFCGPNIINHFYCDLPQLFQLSCSSIQLNEQLLFVAAAFMGVVPLVLITVSYGHVAAAVLRIRSSEGRKKAFSTCGSHLTVVGIFYGTGVFSYMRLGSVEASDKDKGIGILNTVISPMLNPLIYSLRNPDVQGALRKVLRGRSQQWPMEPGVWGNRTTVTEFVLLGLTGNVRLQLILFVVFFFAYILTVGGNFSILAAIFVEPKLHTPMYYFLGTLSLLDIGCINVTVPPMLVCLLAHQCRVPYTACISQLFFFHLLAGVDCHLLTAMAYDRYLAICQPLTYSIRMSREVQVILVGICCTVSFINALTHTVAVSVLDFCGPNVVNHFYCDLPPLFQLSCSSIHLNGQLLFVGATFMGVVPMILISVSYANVAAAVLRIRSAEGRKKAFSTCGSHLTVVCIFYGTGFFSYMRLGSVSASDKDKGIGIFNTILNPMLNPVIYSLRNPDVQGALKRVLTGKRHLVYLTSMAVSNLTYRSQFQLLGLMDGTDAHPLLFLLFLSIYLLNALGNLSMVVLVRSDGALCSPMYYFLGHLSLVDVCFTTVTVPRLLATLIHPVQVVSFQACFAQMYFFVALGITESYLLAAMSYDRAVAVCRPLHYGTVMTPWRCLALVAASWAVAHLHSLLHTLLISALSYPPSAPVHHFFCDMTVMLSLATSDTSVAETAIFSEGLAVVLTPLLLVSLSYARILVAVLGVRTTGGRRRAFSTCGAHLVVVSLFFGSVLSVYFRPSSSYSARYDRLASVVYAVVTPTLNPFIYSLRNKEVKGALKRGLRRRAAPQNE</sequence>
<evidence type="ECO:0000256" key="2">
    <source>
        <dbReference type="ARBA" id="ARBA00004651"/>
    </source>
</evidence>
<feature type="transmembrane region" description="Helical" evidence="15">
    <location>
        <begin position="737"/>
        <end position="755"/>
    </location>
</feature>
<evidence type="ECO:0000256" key="1">
    <source>
        <dbReference type="ARBA" id="ARBA00002936"/>
    </source>
</evidence>
<dbReference type="PROSITE" id="PS00237">
    <property type="entry name" value="G_PROTEIN_RECEP_F1_1"/>
    <property type="match status" value="2"/>
</dbReference>
<gene>
    <name evidence="17" type="ORF">H671_7g18668</name>
</gene>
<feature type="transmembrane region" description="Helical" evidence="15">
    <location>
        <begin position="695"/>
        <end position="717"/>
    </location>
</feature>
<organism evidence="17 18">
    <name type="scientific">Cricetulus griseus</name>
    <name type="common">Chinese hamster</name>
    <name type="synonym">Cricetulus barabensis griseus</name>
    <dbReference type="NCBI Taxonomy" id="10029"/>
    <lineage>
        <taxon>Eukaryota</taxon>
        <taxon>Metazoa</taxon>
        <taxon>Chordata</taxon>
        <taxon>Craniata</taxon>
        <taxon>Vertebrata</taxon>
        <taxon>Euteleostomi</taxon>
        <taxon>Mammalia</taxon>
        <taxon>Eutheria</taxon>
        <taxon>Euarchontoglires</taxon>
        <taxon>Glires</taxon>
        <taxon>Rodentia</taxon>
        <taxon>Myomorpha</taxon>
        <taxon>Muroidea</taxon>
        <taxon>Cricetidae</taxon>
        <taxon>Cricetinae</taxon>
        <taxon>Cricetulus</taxon>
    </lineage>
</organism>
<dbReference type="CDD" id="cd15233">
    <property type="entry name" value="7tmA_OR3A-like"/>
    <property type="match status" value="2"/>
</dbReference>
<feature type="transmembrane region" description="Helical" evidence="15">
    <location>
        <begin position="557"/>
        <end position="579"/>
    </location>
</feature>
<evidence type="ECO:0000256" key="3">
    <source>
        <dbReference type="ARBA" id="ARBA00022475"/>
    </source>
</evidence>
<keyword evidence="11 14" id="KW-0675">Receptor</keyword>
<feature type="transmembrane region" description="Helical" evidence="15">
    <location>
        <begin position="839"/>
        <end position="863"/>
    </location>
</feature>
<dbReference type="PRINTS" id="PR00245">
    <property type="entry name" value="OLFACTORYR"/>
</dbReference>
<feature type="transmembrane region" description="Helical" evidence="15">
    <location>
        <begin position="875"/>
        <end position="895"/>
    </location>
</feature>
<dbReference type="CDD" id="cd15235">
    <property type="entry name" value="7tmA_OR1A-like"/>
    <property type="match status" value="1"/>
</dbReference>
<feature type="transmembrane region" description="Helical" evidence="15">
    <location>
        <begin position="517"/>
        <end position="545"/>
    </location>
</feature>
<keyword evidence="12" id="KW-0325">Glycoprotein</keyword>
<evidence type="ECO:0000256" key="11">
    <source>
        <dbReference type="ARBA" id="ARBA00023170"/>
    </source>
</evidence>
<evidence type="ECO:0000256" key="15">
    <source>
        <dbReference type="SAM" id="Phobius"/>
    </source>
</evidence>
<evidence type="ECO:0000313" key="17">
    <source>
        <dbReference type="EMBL" id="ERE67460.1"/>
    </source>
</evidence>
<keyword evidence="13 14" id="KW-0807">Transducer</keyword>
<feature type="transmembrane region" description="Helical" evidence="15">
    <location>
        <begin position="377"/>
        <end position="397"/>
    </location>
</feature>
<dbReference type="Proteomes" id="UP000030759">
    <property type="component" value="Unassembled WGS sequence"/>
</dbReference>
<evidence type="ECO:0000256" key="14">
    <source>
        <dbReference type="RuleBase" id="RU000688"/>
    </source>
</evidence>
<proteinExistence type="inferred from homology"/>
<evidence type="ECO:0000256" key="7">
    <source>
        <dbReference type="ARBA" id="ARBA00022989"/>
    </source>
</evidence>
<feature type="transmembrane region" description="Helical" evidence="15">
    <location>
        <begin position="459"/>
        <end position="477"/>
    </location>
</feature>
<dbReference type="SUPFAM" id="SSF81321">
    <property type="entry name" value="Family A G protein-coupled receptor-like"/>
    <property type="match status" value="3"/>
</dbReference>
<feature type="domain" description="G-protein coupled receptors family 1 profile" evidence="16">
    <location>
        <begin position="44"/>
        <end position="293"/>
    </location>
</feature>
<feature type="transmembrane region" description="Helical" evidence="15">
    <location>
        <begin position="105"/>
        <end position="123"/>
    </location>
</feature>
<keyword evidence="9 15" id="KW-0472">Membrane</keyword>
<dbReference type="FunFam" id="1.20.1070.10:FF:000082">
    <property type="entry name" value="Olfactory receptor 1A1"/>
    <property type="match status" value="1"/>
</dbReference>
<dbReference type="InterPro" id="IPR017452">
    <property type="entry name" value="GPCR_Rhodpsn_7TM"/>
</dbReference>
<comment type="similarity">
    <text evidence="14">Belongs to the G-protein coupled receptor 1 family.</text>
</comment>
<feature type="transmembrane region" description="Helical" evidence="15">
    <location>
        <begin position="661"/>
        <end position="683"/>
    </location>
</feature>
<feature type="domain" description="G-protein coupled receptors family 1 profile" evidence="16">
    <location>
        <begin position="360"/>
        <end position="609"/>
    </location>
</feature>
<dbReference type="GO" id="GO:0005886">
    <property type="term" value="C:plasma membrane"/>
    <property type="evidence" value="ECO:0007669"/>
    <property type="project" value="UniProtKB-SubCell"/>
</dbReference>
<feature type="transmembrane region" description="Helical" evidence="15">
    <location>
        <begin position="776"/>
        <end position="803"/>
    </location>
</feature>
<evidence type="ECO:0000256" key="13">
    <source>
        <dbReference type="ARBA" id="ARBA00023224"/>
    </source>
</evidence>
<feature type="transmembrane region" description="Helical" evidence="15">
    <location>
        <begin position="29"/>
        <end position="54"/>
    </location>
</feature>
<dbReference type="EMBL" id="KE682258">
    <property type="protein sequence ID" value="ERE67460.1"/>
    <property type="molecule type" value="Genomic_DNA"/>
</dbReference>
<keyword evidence="7 15" id="KW-1133">Transmembrane helix</keyword>
<dbReference type="InterPro" id="IPR000725">
    <property type="entry name" value="Olfact_rcpt"/>
</dbReference>
<feature type="transmembrane region" description="Helical" evidence="15">
    <location>
        <begin position="344"/>
        <end position="370"/>
    </location>
</feature>
<evidence type="ECO:0000256" key="9">
    <source>
        <dbReference type="ARBA" id="ARBA00023136"/>
    </source>
</evidence>
<name>A0A061I2K8_CRIGR</name>
<reference evidence="18" key="1">
    <citation type="journal article" date="2013" name="Nat. Biotechnol.">
        <title>Chinese hamster genome sequenced from sorted chromosomes.</title>
        <authorList>
            <person name="Brinkrolf K."/>
            <person name="Rupp O."/>
            <person name="Laux H."/>
            <person name="Kollin F."/>
            <person name="Ernst W."/>
            <person name="Linke B."/>
            <person name="Kofler R."/>
            <person name="Romand S."/>
            <person name="Hesse F."/>
            <person name="Budach W.E."/>
            <person name="Galosy S."/>
            <person name="Muller D."/>
            <person name="Noll T."/>
            <person name="Wienberg J."/>
            <person name="Jostock T."/>
            <person name="Leonard M."/>
            <person name="Grillari J."/>
            <person name="Tauch A."/>
            <person name="Goesmann A."/>
            <person name="Helk B."/>
            <person name="Mott J.E."/>
            <person name="Puhler A."/>
            <person name="Borth N."/>
        </authorList>
    </citation>
    <scope>NUCLEOTIDE SEQUENCE [LARGE SCALE GENOMIC DNA]</scope>
    <source>
        <strain evidence="18">17A/GY</strain>
    </source>
</reference>
<keyword evidence="8 14" id="KW-0297">G-protein coupled receptor</keyword>
<dbReference type="GO" id="GO:0004930">
    <property type="term" value="F:G protein-coupled receptor activity"/>
    <property type="evidence" value="ECO:0007669"/>
    <property type="project" value="UniProtKB-KW"/>
</dbReference>
<dbReference type="AlphaFoldDB" id="A0A061I2K8"/>
<keyword evidence="5 14" id="KW-0812">Transmembrane</keyword>
<dbReference type="Gene3D" id="1.20.1070.10">
    <property type="entry name" value="Rhodopsin 7-helix transmembrane proteins"/>
    <property type="match status" value="3"/>
</dbReference>
<evidence type="ECO:0000256" key="6">
    <source>
        <dbReference type="ARBA" id="ARBA00022725"/>
    </source>
</evidence>
<protein>
    <submittedName>
        <fullName evidence="17">Olfactory receptor</fullName>
    </submittedName>
</protein>
<keyword evidence="10" id="KW-1015">Disulfide bond</keyword>
<comment type="function">
    <text evidence="1">Odorant receptor.</text>
</comment>
<feature type="transmembrane region" description="Helical" evidence="15">
    <location>
        <begin position="143"/>
        <end position="161"/>
    </location>
</feature>
<feature type="transmembrane region" description="Helical" evidence="15">
    <location>
        <begin position="201"/>
        <end position="229"/>
    </location>
</feature>
<dbReference type="InterPro" id="IPR000276">
    <property type="entry name" value="GPCR_Rhodpsn"/>
</dbReference>
<keyword evidence="6" id="KW-0552">Olfaction</keyword>
<accession>A0A061I2K8</accession>
<evidence type="ECO:0000256" key="4">
    <source>
        <dbReference type="ARBA" id="ARBA00022606"/>
    </source>
</evidence>
<dbReference type="GO" id="GO:0004984">
    <property type="term" value="F:olfactory receptor activity"/>
    <property type="evidence" value="ECO:0007669"/>
    <property type="project" value="InterPro"/>
</dbReference>
<keyword evidence="4" id="KW-0716">Sensory transduction</keyword>
<keyword evidence="3" id="KW-1003">Cell membrane</keyword>